<dbReference type="EMBL" id="QRAP01000013">
    <property type="protein sequence ID" value="RDK84593.1"/>
    <property type="molecule type" value="Genomic_DNA"/>
</dbReference>
<dbReference type="Gene3D" id="1.10.10.60">
    <property type="entry name" value="Homeodomain-like"/>
    <property type="match status" value="2"/>
</dbReference>
<dbReference type="InterPro" id="IPR018060">
    <property type="entry name" value="HTH_AraC"/>
</dbReference>
<dbReference type="Gene3D" id="3.20.20.80">
    <property type="entry name" value="Glycosidases"/>
    <property type="match status" value="1"/>
</dbReference>
<keyword evidence="6" id="KW-1185">Reference proteome</keyword>
<sequence length="780" mass="89897">MRNVSYMDSQIKLVNFIEFYPDSEKFVTLVYLLAGSVRLTLNGKQSELHAGRVVVINKGDQARFWHEEKNMAVVLEIACDYFFQQYRDFYSTKFTLPDEECSNYARVMIEQMRVKLASMAIASIRTGQNGHVLEMSRCLSEIMLTLVRYFNSPRKECAPFSVRYSKRIEQVIAWMTDNYRRPISLTEAADRAFVSFSYLSRLFIKEVGINFSDYLRQLRFQHCLHEIATGNDTISRIALQQGFTNVRQLTLLCKRHYGKTPVQIRRDYKTGVAALPSAQTAHVPPAKGNRFGPVDLVDAFPLLTAGTNPQCRDTLAPYMHNEEQRVIVPARGKGHAPKEPLAYIVTIGGLEEVLKDSIQRQLRSVKEQIGAYYLDCYDSIFSRPVPDIYALPPKTFHTVCYSETERALAYLNTMDIPLVVRIGQDVTLAVLDGFLRYCVNAFSREWLQRWRFIVYPAACAKPQDDAEHFRHISQLINRWLGAAKLGVFLSLPDEITDFSAYLTHRHDSLKQADFIGYCANANLPNERRLASHYVFTQSEMHISRVTEALSRELRTLGLLTPLCLVEWNTLTGSSYRTNGSFFRGALIFNTLMTLPAQVCAVNVWLNLESQRWALQDIPSEIGSLALFHVFNIPRPVFHAIRLRERLKGEVLTCGSNYLVTMTDFGYQLVLSNTITFDPQLTAEEDLFSCFKKQITLKVMNFQPGLYRIKRWQFDQQHGALFWQLEQTSTCYWWDDEIVETINRNTVPTLSVVDEHIAQEWVTVNKLDINALMFYELYRVY</sequence>
<dbReference type="OrthoDB" id="9776971at2"/>
<evidence type="ECO:0000313" key="5">
    <source>
        <dbReference type="EMBL" id="RDK84593.1"/>
    </source>
</evidence>
<dbReference type="AlphaFoldDB" id="A0A370Q8C3"/>
<evidence type="ECO:0000256" key="3">
    <source>
        <dbReference type="ARBA" id="ARBA00023163"/>
    </source>
</evidence>
<keyword evidence="3" id="KW-0804">Transcription</keyword>
<reference evidence="5 6" key="1">
    <citation type="submission" date="2018-07" db="EMBL/GenBank/DDBJ databases">
        <title>Genomic Encyclopedia of Type Strains, Phase IV (KMG-IV): sequencing the most valuable type-strain genomes for metagenomic binning, comparative biology and taxonomic classification.</title>
        <authorList>
            <person name="Goeker M."/>
        </authorList>
    </citation>
    <scope>NUCLEOTIDE SEQUENCE [LARGE SCALE GENOMIC DNA]</scope>
    <source>
        <strain evidence="5 6">DSM 103736</strain>
    </source>
</reference>
<evidence type="ECO:0000256" key="1">
    <source>
        <dbReference type="ARBA" id="ARBA00023015"/>
    </source>
</evidence>
<dbReference type="InterPro" id="IPR017853">
    <property type="entry name" value="GH"/>
</dbReference>
<evidence type="ECO:0000256" key="2">
    <source>
        <dbReference type="ARBA" id="ARBA00023125"/>
    </source>
</evidence>
<keyword evidence="1" id="KW-0805">Transcription regulation</keyword>
<gene>
    <name evidence="5" type="ORF">C8D90_11372</name>
</gene>
<dbReference type="PANTHER" id="PTHR43280:SF2">
    <property type="entry name" value="HTH-TYPE TRANSCRIPTIONAL REGULATOR EXSA"/>
    <property type="match status" value="1"/>
</dbReference>
<dbReference type="Proteomes" id="UP000254848">
    <property type="component" value="Unassembled WGS sequence"/>
</dbReference>
<proteinExistence type="predicted"/>
<dbReference type="SUPFAM" id="SSF51445">
    <property type="entry name" value="(Trans)glycosidases"/>
    <property type="match status" value="1"/>
</dbReference>
<name>A0A370Q8C3_9GAMM</name>
<dbReference type="SUPFAM" id="SSF51182">
    <property type="entry name" value="RmlC-like cupins"/>
    <property type="match status" value="1"/>
</dbReference>
<evidence type="ECO:0000313" key="6">
    <source>
        <dbReference type="Proteomes" id="UP000254848"/>
    </source>
</evidence>
<accession>A0A370Q8C3</accession>
<dbReference type="Gene3D" id="2.60.40.1500">
    <property type="entry name" value="Glycosyl hydrolase domain, family 39"/>
    <property type="match status" value="1"/>
</dbReference>
<feature type="domain" description="HTH araC/xylS-type" evidence="4">
    <location>
        <begin position="169"/>
        <end position="267"/>
    </location>
</feature>
<dbReference type="Pfam" id="PF12833">
    <property type="entry name" value="HTH_18"/>
    <property type="match status" value="1"/>
</dbReference>
<evidence type="ECO:0000259" key="4">
    <source>
        <dbReference type="PROSITE" id="PS01124"/>
    </source>
</evidence>
<dbReference type="GO" id="GO:0003700">
    <property type="term" value="F:DNA-binding transcription factor activity"/>
    <property type="evidence" value="ECO:0007669"/>
    <property type="project" value="InterPro"/>
</dbReference>
<dbReference type="SMART" id="SM00342">
    <property type="entry name" value="HTH_ARAC"/>
    <property type="match status" value="1"/>
</dbReference>
<dbReference type="SUPFAM" id="SSF46689">
    <property type="entry name" value="Homeodomain-like"/>
    <property type="match status" value="2"/>
</dbReference>
<dbReference type="InterPro" id="IPR009057">
    <property type="entry name" value="Homeodomain-like_sf"/>
</dbReference>
<dbReference type="PROSITE" id="PS01124">
    <property type="entry name" value="HTH_ARAC_FAMILY_2"/>
    <property type="match status" value="1"/>
</dbReference>
<dbReference type="PANTHER" id="PTHR43280">
    <property type="entry name" value="ARAC-FAMILY TRANSCRIPTIONAL REGULATOR"/>
    <property type="match status" value="1"/>
</dbReference>
<keyword evidence="2" id="KW-0238">DNA-binding</keyword>
<dbReference type="GO" id="GO:0043565">
    <property type="term" value="F:sequence-specific DNA binding"/>
    <property type="evidence" value="ECO:0007669"/>
    <property type="project" value="InterPro"/>
</dbReference>
<dbReference type="InterPro" id="IPR011051">
    <property type="entry name" value="RmlC_Cupin_sf"/>
</dbReference>
<dbReference type="RefSeq" id="WP_115460241.1">
    <property type="nucleotide sequence ID" value="NZ_QRAP01000013.1"/>
</dbReference>
<protein>
    <submittedName>
        <fullName evidence="5">AraC family transcriptional regulator</fullName>
    </submittedName>
</protein>
<comment type="caution">
    <text evidence="5">The sequence shown here is derived from an EMBL/GenBank/DDBJ whole genome shotgun (WGS) entry which is preliminary data.</text>
</comment>
<organism evidence="5 6">
    <name type="scientific">Enterobacillus tribolii</name>
    <dbReference type="NCBI Taxonomy" id="1487935"/>
    <lineage>
        <taxon>Bacteria</taxon>
        <taxon>Pseudomonadati</taxon>
        <taxon>Pseudomonadota</taxon>
        <taxon>Gammaproteobacteria</taxon>
        <taxon>Enterobacterales</taxon>
        <taxon>Hafniaceae</taxon>
        <taxon>Enterobacillus</taxon>
    </lineage>
</organism>